<evidence type="ECO:0000313" key="4">
    <source>
        <dbReference type="Proteomes" id="UP000824927"/>
    </source>
</evidence>
<feature type="domain" description="Amidohydrolase-related" evidence="2">
    <location>
        <begin position="113"/>
        <end position="346"/>
    </location>
</feature>
<dbReference type="PANTHER" id="PTHR43569">
    <property type="entry name" value="AMIDOHYDROLASE"/>
    <property type="match status" value="1"/>
</dbReference>
<comment type="similarity">
    <text evidence="1">Belongs to the metallo-dependent hydrolases superfamily.</text>
</comment>
<dbReference type="EMBL" id="JAHVKP010000001">
    <property type="protein sequence ID" value="MBY6217449.1"/>
    <property type="molecule type" value="Genomic_DNA"/>
</dbReference>
<dbReference type="Proteomes" id="UP000824927">
    <property type="component" value="Unassembled WGS sequence"/>
</dbReference>
<dbReference type="InterPro" id="IPR032466">
    <property type="entry name" value="Metal_Hydrolase"/>
</dbReference>
<evidence type="ECO:0000259" key="2">
    <source>
        <dbReference type="Pfam" id="PF04909"/>
    </source>
</evidence>
<dbReference type="InterPro" id="IPR052350">
    <property type="entry name" value="Metallo-dep_Lactonases"/>
</dbReference>
<dbReference type="RefSeq" id="WP_222404561.1">
    <property type="nucleotide sequence ID" value="NZ_JAHVKP010000001.1"/>
</dbReference>
<dbReference type="InterPro" id="IPR006680">
    <property type="entry name" value="Amidohydro-rel"/>
</dbReference>
<dbReference type="SUPFAM" id="SSF51556">
    <property type="entry name" value="Metallo-dependent hydrolases"/>
    <property type="match status" value="1"/>
</dbReference>
<dbReference type="PANTHER" id="PTHR43569:SF1">
    <property type="entry name" value="BLL3371 PROTEIN"/>
    <property type="match status" value="1"/>
</dbReference>
<sequence>MTSEAILEPDLPIIDPHHHLWDLRPMLPAFPEPRHDFIEAIVGAAYYTFDELQQDTRGGLEGGHNIVGTVFMECGAFYDASRGEEMKTVGEVEFVNGVAAQGASGLYGDYRPCAGIVGHADLTLGDKVNPVIEALVAAGNGRFRGIRHAAAWDADPEVLGPPFHAPEGLYKSDAFREGFAAYSKHGLTFDAWLLEPQLGDVLDLAKAFPDQTIVLDHCGTPLNIASYRGKLHENFDRWRRSIHALAECENVHVKLGGLAMAFCGLPEDGPSKGHSSEHLAGLWRPYIETCIESFGAQRAMFESNYPVDRWGASYEVLWNAFKRLAASHSADEKHALFAGTAARVYGVEHVLPAS</sequence>
<organism evidence="3 4">
    <name type="scientific">Qipengyuania aquimaris</name>
    <dbReference type="NCBI Taxonomy" id="255984"/>
    <lineage>
        <taxon>Bacteria</taxon>
        <taxon>Pseudomonadati</taxon>
        <taxon>Pseudomonadota</taxon>
        <taxon>Alphaproteobacteria</taxon>
        <taxon>Sphingomonadales</taxon>
        <taxon>Erythrobacteraceae</taxon>
        <taxon>Qipengyuania</taxon>
    </lineage>
</organism>
<protein>
    <submittedName>
        <fullName evidence="3">Amidohydrolase family protein</fullName>
    </submittedName>
</protein>
<dbReference type="Gene3D" id="3.20.20.140">
    <property type="entry name" value="Metal-dependent hydrolases"/>
    <property type="match status" value="1"/>
</dbReference>
<proteinExistence type="inferred from homology"/>
<dbReference type="GO" id="GO:0016787">
    <property type="term" value="F:hydrolase activity"/>
    <property type="evidence" value="ECO:0007669"/>
    <property type="project" value="InterPro"/>
</dbReference>
<evidence type="ECO:0000313" key="3">
    <source>
        <dbReference type="EMBL" id="MBY6217449.1"/>
    </source>
</evidence>
<gene>
    <name evidence="3" type="ORF">KUV31_03760</name>
</gene>
<dbReference type="AlphaFoldDB" id="A0A9Q3XCI1"/>
<reference evidence="3" key="1">
    <citation type="submission" date="2021-06" db="EMBL/GenBank/DDBJ databases">
        <title>50 bacteria genomes isolated from Dapeng, Shenzhen, China.</title>
        <authorList>
            <person name="Zheng W."/>
            <person name="Yu S."/>
            <person name="Huang Y."/>
        </authorList>
    </citation>
    <scope>NUCLEOTIDE SEQUENCE</scope>
    <source>
        <strain evidence="3">DP4N28-2</strain>
    </source>
</reference>
<evidence type="ECO:0000256" key="1">
    <source>
        <dbReference type="ARBA" id="ARBA00038310"/>
    </source>
</evidence>
<comment type="caution">
    <text evidence="3">The sequence shown here is derived from an EMBL/GenBank/DDBJ whole genome shotgun (WGS) entry which is preliminary data.</text>
</comment>
<dbReference type="Pfam" id="PF04909">
    <property type="entry name" value="Amidohydro_2"/>
    <property type="match status" value="1"/>
</dbReference>
<name>A0A9Q3XCI1_9SPHN</name>
<accession>A0A9Q3XCI1</accession>